<name>A0A6C0LF94_9ZZZZ</name>
<proteinExistence type="predicted"/>
<sequence>MKTRSQTILQAKELEFTFDFDEASAAWRSNKKSIGNGSYKYVCQHICKNGNKCGQTSIQHTELFICKRHLLCKK</sequence>
<dbReference type="EMBL" id="MN740472">
    <property type="protein sequence ID" value="QHU28371.1"/>
    <property type="molecule type" value="Genomic_DNA"/>
</dbReference>
<protein>
    <submittedName>
        <fullName evidence="1">Uncharacterized protein</fullName>
    </submittedName>
</protein>
<evidence type="ECO:0000313" key="1">
    <source>
        <dbReference type="EMBL" id="QHU28371.1"/>
    </source>
</evidence>
<accession>A0A6C0LF94</accession>
<reference evidence="1" key="1">
    <citation type="journal article" date="2020" name="Nature">
        <title>Giant virus diversity and host interactions through global metagenomics.</title>
        <authorList>
            <person name="Schulz F."/>
            <person name="Roux S."/>
            <person name="Paez-Espino D."/>
            <person name="Jungbluth S."/>
            <person name="Walsh D.A."/>
            <person name="Denef V.J."/>
            <person name="McMahon K.D."/>
            <person name="Konstantinidis K.T."/>
            <person name="Eloe-Fadrosh E.A."/>
            <person name="Kyrpides N.C."/>
            <person name="Woyke T."/>
        </authorList>
    </citation>
    <scope>NUCLEOTIDE SEQUENCE</scope>
    <source>
        <strain evidence="1">GVMAG-M-3300027770-73</strain>
    </source>
</reference>
<dbReference type="AlphaFoldDB" id="A0A6C0LF94"/>
<organism evidence="1">
    <name type="scientific">viral metagenome</name>
    <dbReference type="NCBI Taxonomy" id="1070528"/>
    <lineage>
        <taxon>unclassified sequences</taxon>
        <taxon>metagenomes</taxon>
        <taxon>organismal metagenomes</taxon>
    </lineage>
</organism>